<evidence type="ECO:0000259" key="10">
    <source>
        <dbReference type="Pfam" id="PF04290"/>
    </source>
</evidence>
<dbReference type="Pfam" id="PF04290">
    <property type="entry name" value="DctQ"/>
    <property type="match status" value="1"/>
</dbReference>
<keyword evidence="4 9" id="KW-0997">Cell inner membrane</keyword>
<keyword evidence="7 9" id="KW-0472">Membrane</keyword>
<gene>
    <name evidence="11" type="ORF">NTH_01450</name>
</gene>
<evidence type="ECO:0000256" key="6">
    <source>
        <dbReference type="ARBA" id="ARBA00022989"/>
    </source>
</evidence>
<reference evidence="11 12" key="1">
    <citation type="submission" date="2018-07" db="EMBL/GenBank/DDBJ databases">
        <title>Genome sequence of Nitratireductor thuwali#1536.</title>
        <authorList>
            <person name="Michoud G."/>
            <person name="Merlino G."/>
            <person name="Sefrji F.O."/>
            <person name="Daffonchio D."/>
        </authorList>
    </citation>
    <scope>NUCLEOTIDE SEQUENCE [LARGE SCALE GENOMIC DNA]</scope>
    <source>
        <strain evidence="12">Nit1536</strain>
    </source>
</reference>
<feature type="domain" description="Tripartite ATP-independent periplasmic transporters DctQ component" evidence="10">
    <location>
        <begin position="23"/>
        <end position="152"/>
    </location>
</feature>
<dbReference type="PANTHER" id="PTHR35011">
    <property type="entry name" value="2,3-DIKETO-L-GULONATE TRAP TRANSPORTER SMALL PERMEASE PROTEIN YIAM"/>
    <property type="match status" value="1"/>
</dbReference>
<keyword evidence="6 9" id="KW-1133">Transmembrane helix</keyword>
<name>A0ABY5MG37_9HYPH</name>
<evidence type="ECO:0000256" key="9">
    <source>
        <dbReference type="RuleBase" id="RU369079"/>
    </source>
</evidence>
<dbReference type="EMBL" id="CP030941">
    <property type="protein sequence ID" value="UUP17000.1"/>
    <property type="molecule type" value="Genomic_DNA"/>
</dbReference>
<dbReference type="Proteomes" id="UP001342418">
    <property type="component" value="Chromosome"/>
</dbReference>
<feature type="transmembrane region" description="Helical" evidence="9">
    <location>
        <begin position="43"/>
        <end position="65"/>
    </location>
</feature>
<feature type="transmembrane region" description="Helical" evidence="9">
    <location>
        <begin position="127"/>
        <end position="145"/>
    </location>
</feature>
<accession>A0ABY5MG37</accession>
<evidence type="ECO:0000313" key="12">
    <source>
        <dbReference type="Proteomes" id="UP001342418"/>
    </source>
</evidence>
<comment type="similarity">
    <text evidence="8 9">Belongs to the TRAP transporter small permease family.</text>
</comment>
<evidence type="ECO:0000256" key="1">
    <source>
        <dbReference type="ARBA" id="ARBA00004429"/>
    </source>
</evidence>
<evidence type="ECO:0000313" key="11">
    <source>
        <dbReference type="EMBL" id="UUP17000.1"/>
    </source>
</evidence>
<evidence type="ECO:0000256" key="7">
    <source>
        <dbReference type="ARBA" id="ARBA00023136"/>
    </source>
</evidence>
<keyword evidence="3" id="KW-1003">Cell membrane</keyword>
<proteinExistence type="inferred from homology"/>
<comment type="function">
    <text evidence="9">Part of the tripartite ATP-independent periplasmic (TRAP) transport system.</text>
</comment>
<dbReference type="PANTHER" id="PTHR35011:SF2">
    <property type="entry name" value="2,3-DIKETO-L-GULONATE TRAP TRANSPORTER SMALL PERMEASE PROTEIN YIAM"/>
    <property type="match status" value="1"/>
</dbReference>
<dbReference type="RefSeq" id="WP_338529373.1">
    <property type="nucleotide sequence ID" value="NZ_CP030941.1"/>
</dbReference>
<evidence type="ECO:0000256" key="5">
    <source>
        <dbReference type="ARBA" id="ARBA00022692"/>
    </source>
</evidence>
<protein>
    <recommendedName>
        <fullName evidence="9">TRAP transporter small permease protein</fullName>
    </recommendedName>
</protein>
<sequence length="169" mass="19063">MASVIRFFRARAENVAVGMLAAMFLIFILQITARYVFRSPLGWTVELSLTLWLWLVFWGSAFVLDDRDHVKFDVIYLAVGKRMRKLFAIVSALAIIVGFAAALPDTIDYITFYKIKKSAILRIRLDYVFSIYAVFAVAVTAAYALRVVRIWRGVEDLSGGDPSPGQEAE</sequence>
<comment type="subunit">
    <text evidence="9">The complex comprises the extracytoplasmic solute receptor protein and the two transmembrane proteins.</text>
</comment>
<feature type="transmembrane region" description="Helical" evidence="9">
    <location>
        <begin position="12"/>
        <end position="37"/>
    </location>
</feature>
<keyword evidence="12" id="KW-1185">Reference proteome</keyword>
<evidence type="ECO:0000256" key="4">
    <source>
        <dbReference type="ARBA" id="ARBA00022519"/>
    </source>
</evidence>
<dbReference type="InterPro" id="IPR007387">
    <property type="entry name" value="TRAP_DctQ"/>
</dbReference>
<keyword evidence="5 9" id="KW-0812">Transmembrane</keyword>
<evidence type="ECO:0000256" key="2">
    <source>
        <dbReference type="ARBA" id="ARBA00022448"/>
    </source>
</evidence>
<feature type="transmembrane region" description="Helical" evidence="9">
    <location>
        <begin position="86"/>
        <end position="107"/>
    </location>
</feature>
<evidence type="ECO:0000256" key="3">
    <source>
        <dbReference type="ARBA" id="ARBA00022475"/>
    </source>
</evidence>
<evidence type="ECO:0000256" key="8">
    <source>
        <dbReference type="ARBA" id="ARBA00038436"/>
    </source>
</evidence>
<comment type="subcellular location">
    <subcellularLocation>
        <location evidence="1 9">Cell inner membrane</location>
        <topology evidence="1 9">Multi-pass membrane protein</topology>
    </subcellularLocation>
</comment>
<keyword evidence="2 9" id="KW-0813">Transport</keyword>
<dbReference type="InterPro" id="IPR055348">
    <property type="entry name" value="DctQ"/>
</dbReference>
<organism evidence="11 12">
    <name type="scientific">Nitratireductor thuwali</name>
    <dbReference type="NCBI Taxonomy" id="2267699"/>
    <lineage>
        <taxon>Bacteria</taxon>
        <taxon>Pseudomonadati</taxon>
        <taxon>Pseudomonadota</taxon>
        <taxon>Alphaproteobacteria</taxon>
        <taxon>Hyphomicrobiales</taxon>
        <taxon>Phyllobacteriaceae</taxon>
        <taxon>Nitratireductor</taxon>
    </lineage>
</organism>